<reference evidence="3" key="1">
    <citation type="submission" date="2016-11" db="UniProtKB">
        <authorList>
            <consortium name="WormBaseParasite"/>
        </authorList>
    </citation>
    <scope>IDENTIFICATION</scope>
</reference>
<protein>
    <submittedName>
        <fullName evidence="3">Uncharacterized protein</fullName>
    </submittedName>
</protein>
<dbReference type="AlphaFoldDB" id="A0A1I8AA19"/>
<keyword evidence="1" id="KW-0812">Transmembrane</keyword>
<feature type="transmembrane region" description="Helical" evidence="1">
    <location>
        <begin position="88"/>
        <end position="110"/>
    </location>
</feature>
<evidence type="ECO:0000256" key="1">
    <source>
        <dbReference type="SAM" id="Phobius"/>
    </source>
</evidence>
<dbReference type="Proteomes" id="UP000095287">
    <property type="component" value="Unplaced"/>
</dbReference>
<name>A0A1I8AA19_9BILA</name>
<keyword evidence="1" id="KW-0472">Membrane</keyword>
<sequence length="121" mass="13569">MSSFLHMSLSEVAGSCTLPYSIPTHAECKCMILSLSSVGSVRELLDLERKSRVIGVETPSADRVTSSPPFRQLEITLPRCNICRHRQLLLLPLDPLNFLILTFLAVQIVLEKRRPGLVRLK</sequence>
<keyword evidence="1" id="KW-1133">Transmembrane helix</keyword>
<evidence type="ECO:0000313" key="2">
    <source>
        <dbReference type="Proteomes" id="UP000095287"/>
    </source>
</evidence>
<evidence type="ECO:0000313" key="3">
    <source>
        <dbReference type="WBParaSite" id="L893_g3612.t1"/>
    </source>
</evidence>
<dbReference type="WBParaSite" id="L893_g3612.t1">
    <property type="protein sequence ID" value="L893_g3612.t1"/>
    <property type="gene ID" value="L893_g3612"/>
</dbReference>
<accession>A0A1I8AA19</accession>
<organism evidence="2 3">
    <name type="scientific">Steinernema glaseri</name>
    <dbReference type="NCBI Taxonomy" id="37863"/>
    <lineage>
        <taxon>Eukaryota</taxon>
        <taxon>Metazoa</taxon>
        <taxon>Ecdysozoa</taxon>
        <taxon>Nematoda</taxon>
        <taxon>Chromadorea</taxon>
        <taxon>Rhabditida</taxon>
        <taxon>Tylenchina</taxon>
        <taxon>Panagrolaimomorpha</taxon>
        <taxon>Strongyloidoidea</taxon>
        <taxon>Steinernematidae</taxon>
        <taxon>Steinernema</taxon>
    </lineage>
</organism>
<proteinExistence type="predicted"/>
<keyword evidence="2" id="KW-1185">Reference proteome</keyword>